<sequence>MVNSSWTQSHIKKLWRIPNCTKQVYPPCDTSALQVLPLERLVGRPKIMSVAQFRPEKAHSLQLGERLLNLKNKAAILKNRWGCRIPQEFKGLW</sequence>
<dbReference type="AlphaFoldDB" id="A0AAV5I1K8"/>
<dbReference type="GO" id="GO:0004377">
    <property type="term" value="F:GDP-Man:Man(3)GlcNAc(2)-PP-Dol alpha-1,2-mannosyltransferase activity"/>
    <property type="evidence" value="ECO:0007669"/>
    <property type="project" value="InterPro"/>
</dbReference>
<proteinExistence type="predicted"/>
<gene>
    <name evidence="1" type="ORF">SLEP1_g5913</name>
</gene>
<dbReference type="PANTHER" id="PTHR45919:SF1">
    <property type="entry name" value="GDP-MAN:MAN(3)GLCNAC(2)-PP-DOL ALPHA-1,2-MANNOSYLTRANSFERASE"/>
    <property type="match status" value="1"/>
</dbReference>
<dbReference type="InterPro" id="IPR038013">
    <property type="entry name" value="ALG11"/>
</dbReference>
<dbReference type="Proteomes" id="UP001054252">
    <property type="component" value="Unassembled WGS sequence"/>
</dbReference>
<dbReference type="EMBL" id="BPVZ01000005">
    <property type="protein sequence ID" value="GKU92146.1"/>
    <property type="molecule type" value="Genomic_DNA"/>
</dbReference>
<keyword evidence="2" id="KW-1185">Reference proteome</keyword>
<protein>
    <submittedName>
        <fullName evidence="1">Uncharacterized protein</fullName>
    </submittedName>
</protein>
<dbReference type="GO" id="GO:0005789">
    <property type="term" value="C:endoplasmic reticulum membrane"/>
    <property type="evidence" value="ECO:0007669"/>
    <property type="project" value="TreeGrafter"/>
</dbReference>
<comment type="caution">
    <text evidence="1">The sequence shown here is derived from an EMBL/GenBank/DDBJ whole genome shotgun (WGS) entry which is preliminary data.</text>
</comment>
<dbReference type="PANTHER" id="PTHR45919">
    <property type="entry name" value="GDP-MAN:MAN(3)GLCNAC(2)-PP-DOL ALPHA-1,2-MANNOSYLTRANSFERASE"/>
    <property type="match status" value="1"/>
</dbReference>
<reference evidence="1 2" key="1">
    <citation type="journal article" date="2021" name="Commun. Biol.">
        <title>The genome of Shorea leprosula (Dipterocarpaceae) highlights the ecological relevance of drought in aseasonal tropical rainforests.</title>
        <authorList>
            <person name="Ng K.K.S."/>
            <person name="Kobayashi M.J."/>
            <person name="Fawcett J.A."/>
            <person name="Hatakeyama M."/>
            <person name="Paape T."/>
            <person name="Ng C.H."/>
            <person name="Ang C.C."/>
            <person name="Tnah L.H."/>
            <person name="Lee C.T."/>
            <person name="Nishiyama T."/>
            <person name="Sese J."/>
            <person name="O'Brien M.J."/>
            <person name="Copetti D."/>
            <person name="Mohd Noor M.I."/>
            <person name="Ong R.C."/>
            <person name="Putra M."/>
            <person name="Sireger I.Z."/>
            <person name="Indrioko S."/>
            <person name="Kosugi Y."/>
            <person name="Izuno A."/>
            <person name="Isagi Y."/>
            <person name="Lee S.L."/>
            <person name="Shimizu K.K."/>
        </authorList>
    </citation>
    <scope>NUCLEOTIDE SEQUENCE [LARGE SCALE GENOMIC DNA]</scope>
    <source>
        <strain evidence="1">214</strain>
    </source>
</reference>
<evidence type="ECO:0000313" key="2">
    <source>
        <dbReference type="Proteomes" id="UP001054252"/>
    </source>
</evidence>
<accession>A0AAV5I1K8</accession>
<name>A0AAV5I1K8_9ROSI</name>
<dbReference type="GO" id="GO:0006487">
    <property type="term" value="P:protein N-linked glycosylation"/>
    <property type="evidence" value="ECO:0007669"/>
    <property type="project" value="TreeGrafter"/>
</dbReference>
<organism evidence="1 2">
    <name type="scientific">Rubroshorea leprosula</name>
    <dbReference type="NCBI Taxonomy" id="152421"/>
    <lineage>
        <taxon>Eukaryota</taxon>
        <taxon>Viridiplantae</taxon>
        <taxon>Streptophyta</taxon>
        <taxon>Embryophyta</taxon>
        <taxon>Tracheophyta</taxon>
        <taxon>Spermatophyta</taxon>
        <taxon>Magnoliopsida</taxon>
        <taxon>eudicotyledons</taxon>
        <taxon>Gunneridae</taxon>
        <taxon>Pentapetalae</taxon>
        <taxon>rosids</taxon>
        <taxon>malvids</taxon>
        <taxon>Malvales</taxon>
        <taxon>Dipterocarpaceae</taxon>
        <taxon>Rubroshorea</taxon>
    </lineage>
</organism>
<evidence type="ECO:0000313" key="1">
    <source>
        <dbReference type="EMBL" id="GKU92146.1"/>
    </source>
</evidence>